<accession>A0AAE1R5Z4</accession>
<sequence length="162" mass="18671">MDKIRVNTVAPAVISTPLIEAAMRVRKILLQKEEFDKYIVRTPMGRPGKPEEISGLSMLLRVQRWSYHISQKCYRLFKHDEPSPAKSRHRLDQGHSHECPYLEYGLSLLRCGIRAGAFHLSRLDKPKQSTIAGIFRNGIYRKVSGTARNQYRIDCYVLKTAE</sequence>
<keyword evidence="2" id="KW-1185">Reference proteome</keyword>
<name>A0AAE1R5Z4_9SOLA</name>
<reference evidence="1" key="1">
    <citation type="submission" date="2023-12" db="EMBL/GenBank/DDBJ databases">
        <title>Genome assembly of Anisodus tanguticus.</title>
        <authorList>
            <person name="Wang Y.-J."/>
        </authorList>
    </citation>
    <scope>NUCLEOTIDE SEQUENCE</scope>
    <source>
        <strain evidence="1">KB-2021</strain>
        <tissue evidence="1">Leaf</tissue>
    </source>
</reference>
<dbReference type="PRINTS" id="PR00081">
    <property type="entry name" value="GDHRDH"/>
</dbReference>
<dbReference type="Proteomes" id="UP001291623">
    <property type="component" value="Unassembled WGS sequence"/>
</dbReference>
<organism evidence="1 2">
    <name type="scientific">Anisodus tanguticus</name>
    <dbReference type="NCBI Taxonomy" id="243964"/>
    <lineage>
        <taxon>Eukaryota</taxon>
        <taxon>Viridiplantae</taxon>
        <taxon>Streptophyta</taxon>
        <taxon>Embryophyta</taxon>
        <taxon>Tracheophyta</taxon>
        <taxon>Spermatophyta</taxon>
        <taxon>Magnoliopsida</taxon>
        <taxon>eudicotyledons</taxon>
        <taxon>Gunneridae</taxon>
        <taxon>Pentapetalae</taxon>
        <taxon>asterids</taxon>
        <taxon>lamiids</taxon>
        <taxon>Solanales</taxon>
        <taxon>Solanaceae</taxon>
        <taxon>Solanoideae</taxon>
        <taxon>Hyoscyameae</taxon>
        <taxon>Anisodus</taxon>
    </lineage>
</organism>
<gene>
    <name evidence="1" type="ORF">RND71_036032</name>
</gene>
<protein>
    <submittedName>
        <fullName evidence="1">Uncharacterized protein</fullName>
    </submittedName>
</protein>
<dbReference type="AlphaFoldDB" id="A0AAE1R5Z4"/>
<proteinExistence type="predicted"/>
<dbReference type="InterPro" id="IPR036291">
    <property type="entry name" value="NAD(P)-bd_dom_sf"/>
</dbReference>
<dbReference type="Gene3D" id="3.40.50.720">
    <property type="entry name" value="NAD(P)-binding Rossmann-like Domain"/>
    <property type="match status" value="1"/>
</dbReference>
<dbReference type="EMBL" id="JAVYJV010000019">
    <property type="protein sequence ID" value="KAK4345856.1"/>
    <property type="molecule type" value="Genomic_DNA"/>
</dbReference>
<comment type="caution">
    <text evidence="1">The sequence shown here is derived from an EMBL/GenBank/DDBJ whole genome shotgun (WGS) entry which is preliminary data.</text>
</comment>
<evidence type="ECO:0000313" key="1">
    <source>
        <dbReference type="EMBL" id="KAK4345856.1"/>
    </source>
</evidence>
<dbReference type="SUPFAM" id="SSF51735">
    <property type="entry name" value="NAD(P)-binding Rossmann-fold domains"/>
    <property type="match status" value="1"/>
</dbReference>
<evidence type="ECO:0000313" key="2">
    <source>
        <dbReference type="Proteomes" id="UP001291623"/>
    </source>
</evidence>
<dbReference type="InterPro" id="IPR002347">
    <property type="entry name" value="SDR_fam"/>
</dbReference>